<evidence type="ECO:0000259" key="3">
    <source>
        <dbReference type="PROSITE" id="PS50994"/>
    </source>
</evidence>
<organism evidence="4 5">
    <name type="scientific">Tessaracoccus lubricantis</name>
    <dbReference type="NCBI Taxonomy" id="545543"/>
    <lineage>
        <taxon>Bacteria</taxon>
        <taxon>Bacillati</taxon>
        <taxon>Actinomycetota</taxon>
        <taxon>Actinomycetes</taxon>
        <taxon>Propionibacteriales</taxon>
        <taxon>Propionibacteriaceae</taxon>
        <taxon>Tessaracoccus</taxon>
    </lineage>
</organism>
<evidence type="ECO:0000313" key="5">
    <source>
        <dbReference type="Proteomes" id="UP001501521"/>
    </source>
</evidence>
<sequence length="539" mass="58551">MLEVFDHHEQVPPEGHMKKSDREIMEILEAFDATESAHSAAQLAGVDPKTMRRYVAARDSGRPVTGPARRPRMLDGFMPKIEDWVEQGKGKVRADVIHTRLVAMGFDGTERTTRRAVAAVKAAWRAGHRRTYRPWITEPGLWLQFDWGQGPRVPGPGGQLRTTLLFCAWLAWSRFRVVIPVWDQTLPTLIACLDATLRQMGGVPSYLLTDNAKTVTVDHVAGVAVRHPQIVEVARHYGCQVYTCVPFDPESKGGTEATVRLAKADLVPTDANLRESYGSFAELEQACVEFMGKVNGRKHRETARIPADALVDERHRLHMLPVAPHTVALGQTRTVNTDQTIRFGSVRYSTPPGLVGAEVWVRAAGDELVVVADLDALPAAPEWVAGRRGLAEVCRHRLSTPGNPMIDLAHYPHHPQDPDGSPRVPQPRPRSRAEAEFLQLGQGAVSWLVEAAAAGTVRIRSKMAAAVELAALIGTDAVDAALGVAAAAGRFAEGDLAAIVEHQASGATNADLVIADESHSAQPGTAAWANFTTSKEHSS</sequence>
<reference evidence="5" key="1">
    <citation type="journal article" date="2019" name="Int. J. Syst. Evol. Microbiol.">
        <title>The Global Catalogue of Microorganisms (GCM) 10K type strain sequencing project: providing services to taxonomists for standard genome sequencing and annotation.</title>
        <authorList>
            <consortium name="The Broad Institute Genomics Platform"/>
            <consortium name="The Broad Institute Genome Sequencing Center for Infectious Disease"/>
            <person name="Wu L."/>
            <person name="Ma J."/>
        </authorList>
    </citation>
    <scope>NUCLEOTIDE SEQUENCE [LARGE SCALE GENOMIC DNA]</scope>
    <source>
        <strain evidence="5">JCM 19125</strain>
    </source>
</reference>
<dbReference type="EMBL" id="BAABLV010000023">
    <property type="protein sequence ID" value="GAA4898176.1"/>
    <property type="molecule type" value="Genomic_DNA"/>
</dbReference>
<dbReference type="InterPro" id="IPR054353">
    <property type="entry name" value="IstA-like_C"/>
</dbReference>
<protein>
    <recommendedName>
        <fullName evidence="3">Integrase catalytic domain-containing protein</fullName>
    </recommendedName>
</protein>
<name>A0ABP9FC76_9ACTN</name>
<dbReference type="PANTHER" id="PTHR35004">
    <property type="entry name" value="TRANSPOSASE RV3428C-RELATED"/>
    <property type="match status" value="1"/>
</dbReference>
<dbReference type="NCBIfam" id="NF033546">
    <property type="entry name" value="transpos_IS21"/>
    <property type="match status" value="1"/>
</dbReference>
<feature type="domain" description="Integrase catalytic" evidence="3">
    <location>
        <begin position="130"/>
        <end position="314"/>
    </location>
</feature>
<dbReference type="SUPFAM" id="SSF53098">
    <property type="entry name" value="Ribonuclease H-like"/>
    <property type="match status" value="1"/>
</dbReference>
<dbReference type="PANTHER" id="PTHR35004:SF7">
    <property type="entry name" value="INTEGRASE PROTEIN"/>
    <property type="match status" value="1"/>
</dbReference>
<dbReference type="InterPro" id="IPR012337">
    <property type="entry name" value="RNaseH-like_sf"/>
</dbReference>
<evidence type="ECO:0000256" key="2">
    <source>
        <dbReference type="SAM" id="MobiDB-lite"/>
    </source>
</evidence>
<dbReference type="PROSITE" id="PS50994">
    <property type="entry name" value="INTEGRASE"/>
    <property type="match status" value="1"/>
</dbReference>
<keyword evidence="5" id="KW-1185">Reference proteome</keyword>
<dbReference type="Gene3D" id="3.30.420.10">
    <property type="entry name" value="Ribonuclease H-like superfamily/Ribonuclease H"/>
    <property type="match status" value="1"/>
</dbReference>
<accession>A0ABP9FC76</accession>
<dbReference type="Pfam" id="PF22483">
    <property type="entry name" value="Mu-transpos_C_2"/>
    <property type="match status" value="1"/>
</dbReference>
<comment type="similarity">
    <text evidence="1">Belongs to the transposase IS21/IS408/IS1162 family.</text>
</comment>
<evidence type="ECO:0000313" key="4">
    <source>
        <dbReference type="EMBL" id="GAA4898176.1"/>
    </source>
</evidence>
<comment type="caution">
    <text evidence="4">The sequence shown here is derived from an EMBL/GenBank/DDBJ whole genome shotgun (WGS) entry which is preliminary data.</text>
</comment>
<feature type="region of interest" description="Disordered" evidence="2">
    <location>
        <begin position="404"/>
        <end position="432"/>
    </location>
</feature>
<evidence type="ECO:0000256" key="1">
    <source>
        <dbReference type="ARBA" id="ARBA00009277"/>
    </source>
</evidence>
<dbReference type="InterPro" id="IPR036397">
    <property type="entry name" value="RNaseH_sf"/>
</dbReference>
<dbReference type="Proteomes" id="UP001501521">
    <property type="component" value="Unassembled WGS sequence"/>
</dbReference>
<proteinExistence type="inferred from homology"/>
<dbReference type="InterPro" id="IPR001584">
    <property type="entry name" value="Integrase_cat-core"/>
</dbReference>
<gene>
    <name evidence="4" type="ORF">GCM10025789_15050</name>
</gene>